<sequence>MPGQTQHAINDKLAADNSDKTTHANAQNGMEDGIEPAPCHGSSNDNQPEESEKNSKLLQGTSSVRPSRQMGLPALRA</sequence>
<reference evidence="2 3" key="1">
    <citation type="submission" date="2019-06" db="EMBL/GenBank/DDBJ databases">
        <title>Whole genome shotgun sequence of Acetobacter peroxydans NBRC 13755.</title>
        <authorList>
            <person name="Hosoyama A."/>
            <person name="Uohara A."/>
            <person name="Ohji S."/>
            <person name="Ichikawa N."/>
        </authorList>
    </citation>
    <scope>NUCLEOTIDE SEQUENCE [LARGE SCALE GENOMIC DNA]</scope>
    <source>
        <strain evidence="2 3">NBRC 13755</strain>
    </source>
</reference>
<dbReference type="EMBL" id="BJMV01000007">
    <property type="protein sequence ID" value="GEB85723.1"/>
    <property type="molecule type" value="Genomic_DNA"/>
</dbReference>
<keyword evidence="3" id="KW-1185">Reference proteome</keyword>
<feature type="compositionally biased region" description="Polar residues" evidence="1">
    <location>
        <begin position="56"/>
        <end position="66"/>
    </location>
</feature>
<evidence type="ECO:0000256" key="1">
    <source>
        <dbReference type="SAM" id="MobiDB-lite"/>
    </source>
</evidence>
<gene>
    <name evidence="2" type="ORF">APE01nite_15200</name>
</gene>
<feature type="compositionally biased region" description="Basic and acidic residues" evidence="1">
    <location>
        <begin position="9"/>
        <end position="22"/>
    </location>
</feature>
<organism evidence="2 3">
    <name type="scientific">Acetobacter peroxydans</name>
    <dbReference type="NCBI Taxonomy" id="104098"/>
    <lineage>
        <taxon>Bacteria</taxon>
        <taxon>Pseudomonadati</taxon>
        <taxon>Pseudomonadota</taxon>
        <taxon>Alphaproteobacteria</taxon>
        <taxon>Acetobacterales</taxon>
        <taxon>Acetobacteraceae</taxon>
        <taxon>Acetobacter</taxon>
    </lineage>
</organism>
<accession>A0A4Y3TVB2</accession>
<name>A0A4Y3TVB2_9PROT</name>
<dbReference type="Proteomes" id="UP000317730">
    <property type="component" value="Unassembled WGS sequence"/>
</dbReference>
<evidence type="ECO:0000313" key="2">
    <source>
        <dbReference type="EMBL" id="GEB85723.1"/>
    </source>
</evidence>
<protein>
    <submittedName>
        <fullName evidence="2">Uncharacterized protein</fullName>
    </submittedName>
</protein>
<dbReference type="AlphaFoldDB" id="A0A4Y3TVB2"/>
<feature type="region of interest" description="Disordered" evidence="1">
    <location>
        <begin position="1"/>
        <end position="77"/>
    </location>
</feature>
<comment type="caution">
    <text evidence="2">The sequence shown here is derived from an EMBL/GenBank/DDBJ whole genome shotgun (WGS) entry which is preliminary data.</text>
</comment>
<evidence type="ECO:0000313" key="3">
    <source>
        <dbReference type="Proteomes" id="UP000317730"/>
    </source>
</evidence>
<proteinExistence type="predicted"/>